<evidence type="ECO:0000313" key="6">
    <source>
        <dbReference type="EMBL" id="PIR47436.1"/>
    </source>
</evidence>
<keyword evidence="3 5" id="KW-1133">Transmembrane helix</keyword>
<feature type="transmembrane region" description="Helical" evidence="5">
    <location>
        <begin position="42"/>
        <end position="65"/>
    </location>
</feature>
<sequence>MARRKWFKLRRVVEEVVFGVEDSLVSTLGAITGIAAGTQSTYIVILSGIVLLFAEATSMTAGSYLSSKSEGEVWLQEHESDWDELMKKQGVGRGPVHAVLKQERVKQETSYAILQAIEVQRRRWLGQIIRHERASSPSGNQAPVFAASVMGVSYLLAGIIPLGAYFIFPVRMAIPISVVVTLIALFAFGVWKASLTRQSKWKSGLEMLAIAGAAAGIAYVLGYVVRQMFGVVI</sequence>
<dbReference type="GO" id="GO:0005384">
    <property type="term" value="F:manganese ion transmembrane transporter activity"/>
    <property type="evidence" value="ECO:0007669"/>
    <property type="project" value="InterPro"/>
</dbReference>
<evidence type="ECO:0000256" key="3">
    <source>
        <dbReference type="ARBA" id="ARBA00022989"/>
    </source>
</evidence>
<evidence type="ECO:0000256" key="4">
    <source>
        <dbReference type="ARBA" id="ARBA00023136"/>
    </source>
</evidence>
<dbReference type="AlphaFoldDB" id="A0A2H0RLX6"/>
<keyword evidence="2 5" id="KW-0812">Transmembrane</keyword>
<protein>
    <recommendedName>
        <fullName evidence="8">Iron transporter</fullName>
    </recommendedName>
</protein>
<evidence type="ECO:0000256" key="2">
    <source>
        <dbReference type="ARBA" id="ARBA00022692"/>
    </source>
</evidence>
<dbReference type="Pfam" id="PF01988">
    <property type="entry name" value="VIT1"/>
    <property type="match status" value="1"/>
</dbReference>
<feature type="transmembrane region" description="Helical" evidence="5">
    <location>
        <begin position="205"/>
        <end position="225"/>
    </location>
</feature>
<reference evidence="6 7" key="1">
    <citation type="submission" date="2017-09" db="EMBL/GenBank/DDBJ databases">
        <title>Depth-based differentiation of microbial function through sediment-hosted aquifers and enrichment of novel symbionts in the deep terrestrial subsurface.</title>
        <authorList>
            <person name="Probst A.J."/>
            <person name="Ladd B."/>
            <person name="Jarett J.K."/>
            <person name="Geller-Mcgrath D.E."/>
            <person name="Sieber C.M."/>
            <person name="Emerson J.B."/>
            <person name="Anantharaman K."/>
            <person name="Thomas B.C."/>
            <person name="Malmstrom R."/>
            <person name="Stieglmeier M."/>
            <person name="Klingl A."/>
            <person name="Woyke T."/>
            <person name="Ryan C.M."/>
            <person name="Banfield J.F."/>
        </authorList>
    </citation>
    <scope>NUCLEOTIDE SEQUENCE [LARGE SCALE GENOMIC DNA]</scope>
    <source>
        <strain evidence="6">CG10_big_fil_rev_8_21_14_0_10_50_16</strain>
    </source>
</reference>
<feature type="transmembrane region" description="Helical" evidence="5">
    <location>
        <begin position="174"/>
        <end position="193"/>
    </location>
</feature>
<evidence type="ECO:0000256" key="5">
    <source>
        <dbReference type="SAM" id="Phobius"/>
    </source>
</evidence>
<gene>
    <name evidence="6" type="ORF">COV06_03185</name>
</gene>
<dbReference type="GO" id="GO:0030026">
    <property type="term" value="P:intracellular manganese ion homeostasis"/>
    <property type="evidence" value="ECO:0007669"/>
    <property type="project" value="InterPro"/>
</dbReference>
<dbReference type="GO" id="GO:0012505">
    <property type="term" value="C:endomembrane system"/>
    <property type="evidence" value="ECO:0007669"/>
    <property type="project" value="UniProtKB-SubCell"/>
</dbReference>
<evidence type="ECO:0008006" key="8">
    <source>
        <dbReference type="Google" id="ProtNLM"/>
    </source>
</evidence>
<dbReference type="Proteomes" id="UP000230084">
    <property type="component" value="Unassembled WGS sequence"/>
</dbReference>
<feature type="transmembrane region" description="Helical" evidence="5">
    <location>
        <begin position="144"/>
        <end position="168"/>
    </location>
</feature>
<dbReference type="PANTHER" id="PTHR31851">
    <property type="entry name" value="FE(2+)/MN(2+) TRANSPORTER PCL1"/>
    <property type="match status" value="1"/>
</dbReference>
<comment type="caution">
    <text evidence="6">The sequence shown here is derived from an EMBL/GenBank/DDBJ whole genome shotgun (WGS) entry which is preliminary data.</text>
</comment>
<comment type="subcellular location">
    <subcellularLocation>
        <location evidence="1">Endomembrane system</location>
        <topology evidence="1">Multi-pass membrane protein</topology>
    </subcellularLocation>
</comment>
<name>A0A2H0RLX6_9BACT</name>
<accession>A0A2H0RLX6</accession>
<dbReference type="EMBL" id="PCYM01000006">
    <property type="protein sequence ID" value="PIR47436.1"/>
    <property type="molecule type" value="Genomic_DNA"/>
</dbReference>
<dbReference type="InterPro" id="IPR008217">
    <property type="entry name" value="Ccc1_fam"/>
</dbReference>
<proteinExistence type="predicted"/>
<evidence type="ECO:0000313" key="7">
    <source>
        <dbReference type="Proteomes" id="UP000230084"/>
    </source>
</evidence>
<keyword evidence="4 5" id="KW-0472">Membrane</keyword>
<organism evidence="6 7">
    <name type="scientific">Candidatus Uhrbacteria bacterium CG10_big_fil_rev_8_21_14_0_10_50_16</name>
    <dbReference type="NCBI Taxonomy" id="1975039"/>
    <lineage>
        <taxon>Bacteria</taxon>
        <taxon>Candidatus Uhriibacteriota</taxon>
    </lineage>
</organism>
<evidence type="ECO:0000256" key="1">
    <source>
        <dbReference type="ARBA" id="ARBA00004127"/>
    </source>
</evidence>